<dbReference type="PROSITE" id="PS50966">
    <property type="entry name" value="ZF_SWIM"/>
    <property type="match status" value="1"/>
</dbReference>
<sequence length="496" mass="56569">MTTQVKRSMPSELNNVTEWIDDMRKWPNIMYGDIFNYLISSKAVDGAEMKNFKSLQSYNYFQSGNVDKVLHNILSDARMYLKADVRASQTVSRVNEAYVICSMDGTVEQGWCTCMAGQGLSCSHVGAVLWKVEHAVRNNMTGASCTDENAMWNRGTKRNIEPRPLSNIVFKKPKQGENLLVDLNVNAPGVRDTPMYYSSQELRTAVEQSPLLPLFKLKGTTINKSFVSKPAAKENIPKDHGEHDSLSSCQRCSSFYSKYLAVDLARTVKLQTDTINQSKSVLWKDARKIRITASSASKVPIKETTDCTNFIREHLHPKFVGNKFTKHGQEGETAAKEYLLTNGYRVVEKGTYVSSEENWLSASPDGILNDDTLLEIKSPVPCAKWTTLNELFTGQKYDVHMNNNGILVLKVKGNRGFFMQIQLTMFCTGLRKCKLLIWLNPDEFQFIEVPYDEQYVCEHVARLRTFYFKKMMNIIVDEIEDDRLVFSKAFIKFMRL</sequence>
<proteinExistence type="predicted"/>
<feature type="domain" description="SWIM-type" evidence="2">
    <location>
        <begin position="97"/>
        <end position="133"/>
    </location>
</feature>
<dbReference type="SUPFAM" id="SSF52980">
    <property type="entry name" value="Restriction endonuclease-like"/>
    <property type="match status" value="1"/>
</dbReference>
<keyword evidence="4" id="KW-1185">Reference proteome</keyword>
<comment type="caution">
    <text evidence="3">The sequence shown here is derived from an EMBL/GenBank/DDBJ whole genome shotgun (WGS) entry which is preliminary data.</text>
</comment>
<dbReference type="AlphaFoldDB" id="A0A8S3R1U2"/>
<organism evidence="3 4">
    <name type="scientific">Mytilus edulis</name>
    <name type="common">Blue mussel</name>
    <dbReference type="NCBI Taxonomy" id="6550"/>
    <lineage>
        <taxon>Eukaryota</taxon>
        <taxon>Metazoa</taxon>
        <taxon>Spiralia</taxon>
        <taxon>Lophotrochozoa</taxon>
        <taxon>Mollusca</taxon>
        <taxon>Bivalvia</taxon>
        <taxon>Autobranchia</taxon>
        <taxon>Pteriomorphia</taxon>
        <taxon>Mytilida</taxon>
        <taxon>Mytiloidea</taxon>
        <taxon>Mytilidae</taxon>
        <taxon>Mytilinae</taxon>
        <taxon>Mytilus</taxon>
    </lineage>
</organism>
<dbReference type="InterPro" id="IPR011604">
    <property type="entry name" value="PDDEXK-like_dom_sf"/>
</dbReference>
<dbReference type="InterPro" id="IPR007527">
    <property type="entry name" value="Znf_SWIM"/>
</dbReference>
<keyword evidence="1" id="KW-0863">Zinc-finger</keyword>
<dbReference type="Pfam" id="PF09588">
    <property type="entry name" value="YqaJ"/>
    <property type="match status" value="1"/>
</dbReference>
<keyword evidence="1" id="KW-0862">Zinc</keyword>
<dbReference type="Proteomes" id="UP000683360">
    <property type="component" value="Unassembled WGS sequence"/>
</dbReference>
<dbReference type="EMBL" id="CAJPWZ010000911">
    <property type="protein sequence ID" value="CAG2203078.1"/>
    <property type="molecule type" value="Genomic_DNA"/>
</dbReference>
<gene>
    <name evidence="3" type="ORF">MEDL_17618</name>
</gene>
<reference evidence="3" key="1">
    <citation type="submission" date="2021-03" db="EMBL/GenBank/DDBJ databases">
        <authorList>
            <person name="Bekaert M."/>
        </authorList>
    </citation>
    <scope>NUCLEOTIDE SEQUENCE</scope>
</reference>
<evidence type="ECO:0000259" key="2">
    <source>
        <dbReference type="PROSITE" id="PS50966"/>
    </source>
</evidence>
<evidence type="ECO:0000313" key="4">
    <source>
        <dbReference type="Proteomes" id="UP000683360"/>
    </source>
</evidence>
<dbReference type="PANTHER" id="PTHR47526:SF3">
    <property type="entry name" value="PHD-TYPE DOMAIN-CONTAINING PROTEIN"/>
    <property type="match status" value="1"/>
</dbReference>
<dbReference type="GO" id="GO:0008270">
    <property type="term" value="F:zinc ion binding"/>
    <property type="evidence" value="ECO:0007669"/>
    <property type="project" value="UniProtKB-KW"/>
</dbReference>
<accession>A0A8S3R1U2</accession>
<evidence type="ECO:0000313" key="3">
    <source>
        <dbReference type="EMBL" id="CAG2203078.1"/>
    </source>
</evidence>
<keyword evidence="1" id="KW-0479">Metal-binding</keyword>
<dbReference type="PANTHER" id="PTHR47526">
    <property type="entry name" value="ATP-DEPENDENT DNA HELICASE"/>
    <property type="match status" value="1"/>
</dbReference>
<evidence type="ECO:0000256" key="1">
    <source>
        <dbReference type="PROSITE-ProRule" id="PRU00325"/>
    </source>
</evidence>
<protein>
    <recommendedName>
        <fullName evidence="2">SWIM-type domain-containing protein</fullName>
    </recommendedName>
</protein>
<dbReference type="InterPro" id="IPR019080">
    <property type="entry name" value="YqaJ_viral_recombinase"/>
</dbReference>
<dbReference type="OrthoDB" id="8830353at2759"/>
<dbReference type="Gene3D" id="3.90.320.10">
    <property type="match status" value="1"/>
</dbReference>
<dbReference type="GO" id="GO:0006281">
    <property type="term" value="P:DNA repair"/>
    <property type="evidence" value="ECO:0007669"/>
    <property type="project" value="UniProtKB-ARBA"/>
</dbReference>
<dbReference type="CDD" id="cd22343">
    <property type="entry name" value="PDDEXK_lambda_exonuclease-like"/>
    <property type="match status" value="1"/>
</dbReference>
<dbReference type="InterPro" id="IPR011335">
    <property type="entry name" value="Restrct_endonuc-II-like"/>
</dbReference>
<name>A0A8S3R1U2_MYTED</name>